<organism evidence="2 3">
    <name type="scientific">Streptomyces osmaniensis</name>
    <dbReference type="NCBI Taxonomy" id="593134"/>
    <lineage>
        <taxon>Bacteria</taxon>
        <taxon>Bacillati</taxon>
        <taxon>Actinomycetota</taxon>
        <taxon>Actinomycetes</taxon>
        <taxon>Kitasatosporales</taxon>
        <taxon>Streptomycetaceae</taxon>
        <taxon>Streptomyces</taxon>
    </lineage>
</organism>
<gene>
    <name evidence="2" type="ORF">GCM10022295_85560</name>
</gene>
<accession>A0ABP6YZ24</accession>
<feature type="region of interest" description="Disordered" evidence="1">
    <location>
        <begin position="15"/>
        <end position="62"/>
    </location>
</feature>
<evidence type="ECO:0000313" key="3">
    <source>
        <dbReference type="Proteomes" id="UP001500707"/>
    </source>
</evidence>
<feature type="compositionally biased region" description="Basic and acidic residues" evidence="1">
    <location>
        <begin position="15"/>
        <end position="24"/>
    </location>
</feature>
<evidence type="ECO:0000313" key="2">
    <source>
        <dbReference type="EMBL" id="GAA3590789.1"/>
    </source>
</evidence>
<dbReference type="Pfam" id="PF19474">
    <property type="entry name" value="DUF6011"/>
    <property type="match status" value="1"/>
</dbReference>
<feature type="compositionally biased region" description="Basic residues" evidence="1">
    <location>
        <begin position="37"/>
        <end position="48"/>
    </location>
</feature>
<dbReference type="Proteomes" id="UP001500707">
    <property type="component" value="Unassembled WGS sequence"/>
</dbReference>
<evidence type="ECO:0000256" key="1">
    <source>
        <dbReference type="SAM" id="MobiDB-lite"/>
    </source>
</evidence>
<sequence>MTKWSRCRFCPRRLTDPESQRRGFGETCGRQRGLLPPKRRRTRRRTAPRPKPATVPPADDVIPGQTEIPLTYLQVTLESI</sequence>
<protein>
    <submittedName>
        <fullName evidence="2">Uncharacterized protein</fullName>
    </submittedName>
</protein>
<keyword evidence="3" id="KW-1185">Reference proteome</keyword>
<comment type="caution">
    <text evidence="2">The sequence shown here is derived from an EMBL/GenBank/DDBJ whole genome shotgun (WGS) entry which is preliminary data.</text>
</comment>
<dbReference type="RefSeq" id="WP_428838542.1">
    <property type="nucleotide sequence ID" value="NZ_BAABCE010000027.1"/>
</dbReference>
<name>A0ABP6YZ24_9ACTN</name>
<reference evidence="3" key="1">
    <citation type="journal article" date="2019" name="Int. J. Syst. Evol. Microbiol.">
        <title>The Global Catalogue of Microorganisms (GCM) 10K type strain sequencing project: providing services to taxonomists for standard genome sequencing and annotation.</title>
        <authorList>
            <consortium name="The Broad Institute Genomics Platform"/>
            <consortium name="The Broad Institute Genome Sequencing Center for Infectious Disease"/>
            <person name="Wu L."/>
            <person name="Ma J."/>
        </authorList>
    </citation>
    <scope>NUCLEOTIDE SEQUENCE [LARGE SCALE GENOMIC DNA]</scope>
    <source>
        <strain evidence="3">JCM 17656</strain>
    </source>
</reference>
<dbReference type="EMBL" id="BAABCE010000027">
    <property type="protein sequence ID" value="GAA3590789.1"/>
    <property type="molecule type" value="Genomic_DNA"/>
</dbReference>
<dbReference type="InterPro" id="IPR046053">
    <property type="entry name" value="DUF6011"/>
</dbReference>
<proteinExistence type="predicted"/>